<evidence type="ECO:0000313" key="1">
    <source>
        <dbReference type="EMBL" id="KAF7434865.1"/>
    </source>
</evidence>
<gene>
    <name evidence="1" type="ORF">H0235_003056</name>
</gene>
<proteinExistence type="predicted"/>
<name>A0A834PB90_VESPE</name>
<comment type="caution">
    <text evidence="1">The sequence shown here is derived from an EMBL/GenBank/DDBJ whole genome shotgun (WGS) entry which is preliminary data.</text>
</comment>
<protein>
    <submittedName>
        <fullName evidence="1">Uncharacterized protein</fullName>
    </submittedName>
</protein>
<dbReference type="Proteomes" id="UP000600918">
    <property type="component" value="Unassembled WGS sequence"/>
</dbReference>
<dbReference type="EMBL" id="JACSDY010000002">
    <property type="protein sequence ID" value="KAF7434865.1"/>
    <property type="molecule type" value="Genomic_DNA"/>
</dbReference>
<sequence length="156" mass="16733">MCVESARGREGTGQTKGDIYVYISNVSLSSGRSRPSTVEITGCALPGKGMWSTLMAPGTVTASKFDAVSPISYATSAPTDSEINVSRSRTMGTFFTLDLSLFDVRDQLNIRSRPSPQGREPLNFAGEIESTLGHILYGRPRTALSTNTTLLAFTDS</sequence>
<organism evidence="1 2">
    <name type="scientific">Vespula pensylvanica</name>
    <name type="common">Western yellow jacket</name>
    <name type="synonym">Wasp</name>
    <dbReference type="NCBI Taxonomy" id="30213"/>
    <lineage>
        <taxon>Eukaryota</taxon>
        <taxon>Metazoa</taxon>
        <taxon>Ecdysozoa</taxon>
        <taxon>Arthropoda</taxon>
        <taxon>Hexapoda</taxon>
        <taxon>Insecta</taxon>
        <taxon>Pterygota</taxon>
        <taxon>Neoptera</taxon>
        <taxon>Endopterygota</taxon>
        <taxon>Hymenoptera</taxon>
        <taxon>Apocrita</taxon>
        <taxon>Aculeata</taxon>
        <taxon>Vespoidea</taxon>
        <taxon>Vespidae</taxon>
        <taxon>Vespinae</taxon>
        <taxon>Vespula</taxon>
    </lineage>
</organism>
<keyword evidence="2" id="KW-1185">Reference proteome</keyword>
<evidence type="ECO:0000313" key="2">
    <source>
        <dbReference type="Proteomes" id="UP000600918"/>
    </source>
</evidence>
<accession>A0A834PB90</accession>
<dbReference type="AlphaFoldDB" id="A0A834PB90"/>
<reference evidence="1" key="1">
    <citation type="journal article" date="2020" name="G3 (Bethesda)">
        <title>High-Quality Assemblies for Three Invasive Social Wasps from the &lt;i&gt;Vespula&lt;/i&gt; Genus.</title>
        <authorList>
            <person name="Harrop T.W.R."/>
            <person name="Guhlin J."/>
            <person name="McLaughlin G.M."/>
            <person name="Permina E."/>
            <person name="Stockwell P."/>
            <person name="Gilligan J."/>
            <person name="Le Lec M.F."/>
            <person name="Gruber M.A.M."/>
            <person name="Quinn O."/>
            <person name="Lovegrove M."/>
            <person name="Duncan E.J."/>
            <person name="Remnant E.J."/>
            <person name="Van Eeckhoven J."/>
            <person name="Graham B."/>
            <person name="Knapp R.A."/>
            <person name="Langford K.W."/>
            <person name="Kronenberg Z."/>
            <person name="Press M.O."/>
            <person name="Eacker S.M."/>
            <person name="Wilson-Rankin E.E."/>
            <person name="Purcell J."/>
            <person name="Lester P.J."/>
            <person name="Dearden P.K."/>
        </authorList>
    </citation>
    <scope>NUCLEOTIDE SEQUENCE</scope>
    <source>
        <strain evidence="1">Volc-1</strain>
    </source>
</reference>